<keyword evidence="4" id="KW-1185">Reference proteome</keyword>
<evidence type="ECO:0000256" key="1">
    <source>
        <dbReference type="PROSITE-ProRule" id="PRU01076"/>
    </source>
</evidence>
<dbReference type="InterPro" id="IPR037914">
    <property type="entry name" value="SpoVT-AbrB_sf"/>
</dbReference>
<dbReference type="Proteomes" id="UP000244240">
    <property type="component" value="Unassembled WGS sequence"/>
</dbReference>
<accession>A0A2T6BG97</accession>
<reference evidence="3 4" key="1">
    <citation type="submission" date="2018-04" db="EMBL/GenBank/DDBJ databases">
        <title>Genomic Encyclopedia of Archaeal and Bacterial Type Strains, Phase II (KMG-II): from individual species to whole genera.</title>
        <authorList>
            <person name="Goeker M."/>
        </authorList>
    </citation>
    <scope>NUCLEOTIDE SEQUENCE [LARGE SCALE GENOMIC DNA]</scope>
    <source>
        <strain evidence="3 4">DSM 45787</strain>
    </source>
</reference>
<sequence>MHHVNRISSKNQVTLPKQVQDLLDVREGDYITYRIEDGRVYVTKVGLIPFDEIQKLKGKQKPD</sequence>
<evidence type="ECO:0000313" key="4">
    <source>
        <dbReference type="Proteomes" id="UP000244240"/>
    </source>
</evidence>
<evidence type="ECO:0000313" key="3">
    <source>
        <dbReference type="EMBL" id="PTX55084.1"/>
    </source>
</evidence>
<dbReference type="PROSITE" id="PS51740">
    <property type="entry name" value="SPOVT_ABRB"/>
    <property type="match status" value="1"/>
</dbReference>
<dbReference type="AlphaFoldDB" id="A0A2T6BG97"/>
<dbReference type="EMBL" id="QBKR01000022">
    <property type="protein sequence ID" value="PTX55084.1"/>
    <property type="molecule type" value="Genomic_DNA"/>
</dbReference>
<dbReference type="InterPro" id="IPR007159">
    <property type="entry name" value="SpoVT-AbrB_dom"/>
</dbReference>
<dbReference type="RefSeq" id="WP_108025350.1">
    <property type="nucleotide sequence ID" value="NZ_QBKR01000022.1"/>
</dbReference>
<protein>
    <submittedName>
        <fullName evidence="3">AbrB family looped-hinge helix DNA binding protein</fullName>
    </submittedName>
</protein>
<organism evidence="3 4">
    <name type="scientific">Melghirimyces profundicolus</name>
    <dbReference type="NCBI Taxonomy" id="1242148"/>
    <lineage>
        <taxon>Bacteria</taxon>
        <taxon>Bacillati</taxon>
        <taxon>Bacillota</taxon>
        <taxon>Bacilli</taxon>
        <taxon>Bacillales</taxon>
        <taxon>Thermoactinomycetaceae</taxon>
        <taxon>Melghirimyces</taxon>
    </lineage>
</organism>
<dbReference type="Pfam" id="PF04014">
    <property type="entry name" value="MazE_antitoxin"/>
    <property type="match status" value="1"/>
</dbReference>
<keyword evidence="1" id="KW-0238">DNA-binding</keyword>
<feature type="domain" description="SpoVT-AbrB" evidence="2">
    <location>
        <begin position="2"/>
        <end position="47"/>
    </location>
</feature>
<dbReference type="NCBIfam" id="TIGR01439">
    <property type="entry name" value="lp_hng_hel_AbrB"/>
    <property type="match status" value="1"/>
</dbReference>
<evidence type="ECO:0000259" key="2">
    <source>
        <dbReference type="PROSITE" id="PS51740"/>
    </source>
</evidence>
<proteinExistence type="predicted"/>
<dbReference type="OrthoDB" id="9811597at2"/>
<dbReference type="GO" id="GO:0003677">
    <property type="term" value="F:DNA binding"/>
    <property type="evidence" value="ECO:0007669"/>
    <property type="project" value="UniProtKB-UniRule"/>
</dbReference>
<name>A0A2T6BG97_9BACL</name>
<dbReference type="SUPFAM" id="SSF89447">
    <property type="entry name" value="AbrB/MazE/MraZ-like"/>
    <property type="match status" value="1"/>
</dbReference>
<comment type="caution">
    <text evidence="3">The sequence shown here is derived from an EMBL/GenBank/DDBJ whole genome shotgun (WGS) entry which is preliminary data.</text>
</comment>
<dbReference type="SMART" id="SM00966">
    <property type="entry name" value="SpoVT_AbrB"/>
    <property type="match status" value="1"/>
</dbReference>
<gene>
    <name evidence="3" type="ORF">C8P63_12244</name>
</gene>
<dbReference type="Gene3D" id="2.10.260.10">
    <property type="match status" value="1"/>
</dbReference>